<keyword evidence="2" id="KW-1185">Reference proteome</keyword>
<reference evidence="1 2" key="1">
    <citation type="journal article" date="2020" name="IScience">
        <title>Genome Sequencing of the Endangered Kingdonia uniflora (Circaeasteraceae, Ranunculales) Reveals Potential Mechanisms of Evolutionary Specialization.</title>
        <authorList>
            <person name="Sun Y."/>
            <person name="Deng T."/>
            <person name="Zhang A."/>
            <person name="Moore M.J."/>
            <person name="Landis J.B."/>
            <person name="Lin N."/>
            <person name="Zhang H."/>
            <person name="Zhang X."/>
            <person name="Huang J."/>
            <person name="Zhang X."/>
            <person name="Sun H."/>
            <person name="Wang H."/>
        </authorList>
    </citation>
    <scope>NUCLEOTIDE SEQUENCE [LARGE SCALE GENOMIC DNA]</scope>
    <source>
        <strain evidence="1">TB1705</strain>
        <tissue evidence="1">Leaf</tissue>
    </source>
</reference>
<evidence type="ECO:0000313" key="2">
    <source>
        <dbReference type="Proteomes" id="UP000541444"/>
    </source>
</evidence>
<comment type="caution">
    <text evidence="1">The sequence shown here is derived from an EMBL/GenBank/DDBJ whole genome shotgun (WGS) entry which is preliminary data.</text>
</comment>
<evidence type="ECO:0000313" key="1">
    <source>
        <dbReference type="EMBL" id="KAF6135540.1"/>
    </source>
</evidence>
<accession>A0A7J7KYT7</accession>
<proteinExistence type="predicted"/>
<dbReference type="EMBL" id="JACGCM010002784">
    <property type="protein sequence ID" value="KAF6135540.1"/>
    <property type="molecule type" value="Genomic_DNA"/>
</dbReference>
<dbReference type="Proteomes" id="UP000541444">
    <property type="component" value="Unassembled WGS sequence"/>
</dbReference>
<protein>
    <submittedName>
        <fullName evidence="1">Uncharacterized protein</fullName>
    </submittedName>
</protein>
<dbReference type="AlphaFoldDB" id="A0A7J7KYT7"/>
<organism evidence="1 2">
    <name type="scientific">Kingdonia uniflora</name>
    <dbReference type="NCBI Taxonomy" id="39325"/>
    <lineage>
        <taxon>Eukaryota</taxon>
        <taxon>Viridiplantae</taxon>
        <taxon>Streptophyta</taxon>
        <taxon>Embryophyta</taxon>
        <taxon>Tracheophyta</taxon>
        <taxon>Spermatophyta</taxon>
        <taxon>Magnoliopsida</taxon>
        <taxon>Ranunculales</taxon>
        <taxon>Circaeasteraceae</taxon>
        <taxon>Kingdonia</taxon>
    </lineage>
</organism>
<gene>
    <name evidence="1" type="ORF">GIB67_015393</name>
</gene>
<dbReference type="OrthoDB" id="10263919at2759"/>
<sequence>MQELGQTTLEPVTLALDNEEQDAMANASCRRNFSMDITLLDAFGHPVKKEMEVVASLLYADNGAPVEKPDDAESPLLTFYDGIEFSSSARPSKLLHGRASFKLRISQCDADKGNDHSLELHTSANAHSIK</sequence>
<name>A0A7J7KYT7_9MAGN</name>